<keyword evidence="2 8" id="KW-0963">Cytoplasm</keyword>
<dbReference type="EC" id="6.3.4.19" evidence="8"/>
<dbReference type="CDD" id="cd01992">
    <property type="entry name" value="TilS_N"/>
    <property type="match status" value="1"/>
</dbReference>
<evidence type="ECO:0000259" key="9">
    <source>
        <dbReference type="SMART" id="SM00977"/>
    </source>
</evidence>
<dbReference type="Gene3D" id="3.40.50.620">
    <property type="entry name" value="HUPs"/>
    <property type="match status" value="1"/>
</dbReference>
<dbReference type="InterPro" id="IPR015262">
    <property type="entry name" value="tRNA_Ile_lys_synt_subst-bd"/>
</dbReference>
<proteinExistence type="inferred from homology"/>
<dbReference type="EMBL" id="JTDO01000003">
    <property type="protein sequence ID" value="KLT73554.1"/>
    <property type="molecule type" value="Genomic_DNA"/>
</dbReference>
<feature type="binding site" evidence="8">
    <location>
        <begin position="7"/>
        <end position="12"/>
    </location>
    <ligand>
        <name>ATP</name>
        <dbReference type="ChEBI" id="CHEBI:30616"/>
    </ligand>
</feature>
<dbReference type="InterPro" id="IPR012796">
    <property type="entry name" value="Lysidine-tRNA-synth_C"/>
</dbReference>
<dbReference type="SUPFAM" id="SSF56037">
    <property type="entry name" value="PheT/TilS domain"/>
    <property type="match status" value="1"/>
</dbReference>
<accession>A0A0J0YTX2</accession>
<comment type="similarity">
    <text evidence="8">Belongs to the tRNA(Ile)-lysidine synthase family.</text>
</comment>
<feature type="domain" description="Lysidine-tRNA(Ile) synthetase C-terminal" evidence="9">
    <location>
        <begin position="340"/>
        <end position="408"/>
    </location>
</feature>
<keyword evidence="4 8" id="KW-0819">tRNA processing</keyword>
<evidence type="ECO:0000256" key="1">
    <source>
        <dbReference type="ARBA" id="ARBA00004496"/>
    </source>
</evidence>
<dbReference type="InterPro" id="IPR011063">
    <property type="entry name" value="TilS/TtcA_N"/>
</dbReference>
<protein>
    <recommendedName>
        <fullName evidence="8">tRNA(Ile)-lysidine synthase</fullName>
        <ecNumber evidence="8">6.3.4.19</ecNumber>
    </recommendedName>
    <alternativeName>
        <fullName evidence="8">tRNA(Ile)-2-lysyl-cytidine synthase</fullName>
    </alternativeName>
    <alternativeName>
        <fullName evidence="8">tRNA(Ile)-lysidine synthetase</fullName>
    </alternativeName>
</protein>
<evidence type="ECO:0000256" key="5">
    <source>
        <dbReference type="ARBA" id="ARBA00022741"/>
    </source>
</evidence>
<gene>
    <name evidence="8" type="primary">tilS</name>
    <name evidence="10" type="ORF">PL75_02160</name>
</gene>
<organism evidence="10 11">
    <name type="scientific">Neisseria arctica</name>
    <dbReference type="NCBI Taxonomy" id="1470200"/>
    <lineage>
        <taxon>Bacteria</taxon>
        <taxon>Pseudomonadati</taxon>
        <taxon>Pseudomonadota</taxon>
        <taxon>Betaproteobacteria</taxon>
        <taxon>Neisseriales</taxon>
        <taxon>Neisseriaceae</taxon>
        <taxon>Neisseria</taxon>
    </lineage>
</organism>
<dbReference type="GO" id="GO:0032267">
    <property type="term" value="F:tRNA(Ile)-lysidine synthase activity"/>
    <property type="evidence" value="ECO:0007669"/>
    <property type="project" value="UniProtKB-EC"/>
</dbReference>
<dbReference type="PATRIC" id="fig|1470200.3.peg.1502"/>
<dbReference type="AlphaFoldDB" id="A0A0J0YTX2"/>
<dbReference type="SUPFAM" id="SSF52402">
    <property type="entry name" value="Adenine nucleotide alpha hydrolases-like"/>
    <property type="match status" value="1"/>
</dbReference>
<reference evidence="10 11" key="1">
    <citation type="submission" date="2014-11" db="EMBL/GenBank/DDBJ databases">
        <title>Genome of a novel goose pathogen.</title>
        <authorList>
            <person name="Hansen C.M."/>
            <person name="Hueffer K."/>
            <person name="Choi S.C."/>
        </authorList>
    </citation>
    <scope>NUCLEOTIDE SEQUENCE [LARGE SCALE GENOMIC DNA]</scope>
    <source>
        <strain evidence="10 11">KH1503</strain>
    </source>
</reference>
<comment type="function">
    <text evidence="8">Ligates lysine onto the cytidine present at position 34 of the AUA codon-specific tRNA(Ile) that contains the anticodon CAU, in an ATP-dependent manner. Cytidine is converted to lysidine, thus changing the amino acid specificity of the tRNA from methionine to isoleucine.</text>
</comment>
<keyword evidence="3 8" id="KW-0436">Ligase</keyword>
<dbReference type="SUPFAM" id="SSF82829">
    <property type="entry name" value="MesJ substrate recognition domain-like"/>
    <property type="match status" value="1"/>
</dbReference>
<dbReference type="InterPro" id="IPR012094">
    <property type="entry name" value="tRNA_Ile_lys_synt"/>
</dbReference>
<comment type="caution">
    <text evidence="10">The sequence shown here is derived from an EMBL/GenBank/DDBJ whole genome shotgun (WGS) entry which is preliminary data.</text>
</comment>
<evidence type="ECO:0000313" key="11">
    <source>
        <dbReference type="Proteomes" id="UP000036027"/>
    </source>
</evidence>
<evidence type="ECO:0000256" key="4">
    <source>
        <dbReference type="ARBA" id="ARBA00022694"/>
    </source>
</evidence>
<comment type="catalytic activity">
    <reaction evidence="7 8">
        <text>cytidine(34) in tRNA(Ile2) + L-lysine + ATP = lysidine(34) in tRNA(Ile2) + AMP + diphosphate + H(+)</text>
        <dbReference type="Rhea" id="RHEA:43744"/>
        <dbReference type="Rhea" id="RHEA-COMP:10625"/>
        <dbReference type="Rhea" id="RHEA-COMP:10670"/>
        <dbReference type="ChEBI" id="CHEBI:15378"/>
        <dbReference type="ChEBI" id="CHEBI:30616"/>
        <dbReference type="ChEBI" id="CHEBI:32551"/>
        <dbReference type="ChEBI" id="CHEBI:33019"/>
        <dbReference type="ChEBI" id="CHEBI:82748"/>
        <dbReference type="ChEBI" id="CHEBI:83665"/>
        <dbReference type="ChEBI" id="CHEBI:456215"/>
        <dbReference type="EC" id="6.3.4.19"/>
    </reaction>
</comment>
<dbReference type="PANTHER" id="PTHR43033">
    <property type="entry name" value="TRNA(ILE)-LYSIDINE SYNTHASE-RELATED"/>
    <property type="match status" value="1"/>
</dbReference>
<comment type="subcellular location">
    <subcellularLocation>
        <location evidence="1 8">Cytoplasm</location>
    </subcellularLocation>
</comment>
<dbReference type="HAMAP" id="MF_01161">
    <property type="entry name" value="tRNA_Ile_lys_synt"/>
    <property type="match status" value="1"/>
</dbReference>
<evidence type="ECO:0000256" key="7">
    <source>
        <dbReference type="ARBA" id="ARBA00048539"/>
    </source>
</evidence>
<dbReference type="Pfam" id="PF01171">
    <property type="entry name" value="ATP_bind_3"/>
    <property type="match status" value="1"/>
</dbReference>
<dbReference type="PANTHER" id="PTHR43033:SF1">
    <property type="entry name" value="TRNA(ILE)-LYSIDINE SYNTHASE-RELATED"/>
    <property type="match status" value="1"/>
</dbReference>
<dbReference type="InterPro" id="IPR012795">
    <property type="entry name" value="tRNA_Ile_lys_synt_N"/>
</dbReference>
<evidence type="ECO:0000256" key="6">
    <source>
        <dbReference type="ARBA" id="ARBA00022840"/>
    </source>
</evidence>
<name>A0A0J0YTX2_9NEIS</name>
<dbReference type="STRING" id="1470200.PL75_02160"/>
<dbReference type="NCBIfam" id="TIGR02433">
    <property type="entry name" value="lysidine_TilS_C"/>
    <property type="match status" value="1"/>
</dbReference>
<dbReference type="Pfam" id="PF11734">
    <property type="entry name" value="TilS_C"/>
    <property type="match status" value="1"/>
</dbReference>
<evidence type="ECO:0000256" key="3">
    <source>
        <dbReference type="ARBA" id="ARBA00022598"/>
    </source>
</evidence>
<dbReference type="GO" id="GO:0006400">
    <property type="term" value="P:tRNA modification"/>
    <property type="evidence" value="ECO:0007669"/>
    <property type="project" value="UniProtKB-UniRule"/>
</dbReference>
<evidence type="ECO:0000256" key="8">
    <source>
        <dbReference type="HAMAP-Rule" id="MF_01161"/>
    </source>
</evidence>
<dbReference type="GO" id="GO:0005524">
    <property type="term" value="F:ATP binding"/>
    <property type="evidence" value="ECO:0007669"/>
    <property type="project" value="UniProtKB-UniRule"/>
</dbReference>
<sequence length="420" mass="47866">MVEVGLSGGLDSVVLLHMLRQLRERLSLTVTAVHVHHGLQEQADEWAVFCEELCQKWDIPLRIEYVTVETKGRGIEAAAREQRYQVFSRSKANRVALAHHRDDQVETFMLGVLRGGGLRSLSAMPELRLLDGKVCLWRPLLSFDREELKAYARAYNLAFIEDPSNQDSSLLRNWLRHHGLPLWRERIPNIDKHIGSSVACLQDELAVLQEVVAEDADRMLHEEVLDLDLWRYLSPARRRQQLLYFAAKQGLGTPTAISVSAFEETLSRIGSGSAEWALPKGKAYAYRNRLFGMRDDWLSENAWGLDNKICGRLNDILTNNGFTLQHNSFGLSEEMLRQVGMIRVVNTDDSLNLTVGRKSVWKILQECRVPPFLRPYWPIVTDSENRCIAIANIWVSVHDGVAGGSLPVFKKFNRFVLEPK</sequence>
<dbReference type="InterPro" id="IPR014729">
    <property type="entry name" value="Rossmann-like_a/b/a_fold"/>
</dbReference>
<evidence type="ECO:0000256" key="2">
    <source>
        <dbReference type="ARBA" id="ARBA00022490"/>
    </source>
</evidence>
<dbReference type="Proteomes" id="UP000036027">
    <property type="component" value="Unassembled WGS sequence"/>
</dbReference>
<keyword evidence="5 8" id="KW-0547">Nucleotide-binding</keyword>
<keyword evidence="6 8" id="KW-0067">ATP-binding</keyword>
<dbReference type="GO" id="GO:0005737">
    <property type="term" value="C:cytoplasm"/>
    <property type="evidence" value="ECO:0007669"/>
    <property type="project" value="UniProtKB-SubCell"/>
</dbReference>
<dbReference type="SMART" id="SM00977">
    <property type="entry name" value="TilS_C"/>
    <property type="match status" value="1"/>
</dbReference>
<evidence type="ECO:0000313" key="10">
    <source>
        <dbReference type="EMBL" id="KLT73554.1"/>
    </source>
</evidence>
<keyword evidence="11" id="KW-1185">Reference proteome</keyword>
<dbReference type="NCBIfam" id="TIGR02432">
    <property type="entry name" value="lysidine_TilS_N"/>
    <property type="match status" value="1"/>
</dbReference>
<comment type="domain">
    <text evidence="8">The N-terminal region contains the highly conserved SGGXDS motif, predicted to be a P-loop motif involved in ATP binding.</text>
</comment>
<dbReference type="Pfam" id="PF09179">
    <property type="entry name" value="TilS"/>
    <property type="match status" value="1"/>
</dbReference>